<dbReference type="InterPro" id="IPR045864">
    <property type="entry name" value="aa-tRNA-synth_II/BPL/LPL"/>
</dbReference>
<keyword evidence="9 14" id="KW-0030">Aminoacyl-tRNA synthetase</keyword>
<dbReference type="OrthoDB" id="1906957at2759"/>
<dbReference type="SUPFAM" id="SSF55681">
    <property type="entry name" value="Class II aaRS and biotin synthetases"/>
    <property type="match status" value="1"/>
</dbReference>
<evidence type="ECO:0000259" key="13">
    <source>
        <dbReference type="PROSITE" id="PS50862"/>
    </source>
</evidence>
<evidence type="ECO:0000256" key="5">
    <source>
        <dbReference type="ARBA" id="ARBA00022598"/>
    </source>
</evidence>
<feature type="binding site" evidence="12">
    <location>
        <position position="131"/>
    </location>
    <ligand>
        <name>L-histidine</name>
        <dbReference type="ChEBI" id="CHEBI:57595"/>
    </ligand>
</feature>
<dbReference type="GO" id="GO:0005739">
    <property type="term" value="C:mitochondrion"/>
    <property type="evidence" value="ECO:0007669"/>
    <property type="project" value="TreeGrafter"/>
</dbReference>
<evidence type="ECO:0000256" key="10">
    <source>
        <dbReference type="ARBA" id="ARBA00030619"/>
    </source>
</evidence>
<evidence type="ECO:0000256" key="1">
    <source>
        <dbReference type="ARBA" id="ARBA00004496"/>
    </source>
</evidence>
<dbReference type="InterPro" id="IPR004516">
    <property type="entry name" value="HisRS/HisZ"/>
</dbReference>
<dbReference type="EMBL" id="KB706154">
    <property type="protein sequence ID" value="EMR68907.1"/>
    <property type="molecule type" value="Genomic_DNA"/>
</dbReference>
<reference evidence="15" key="1">
    <citation type="journal article" date="2013" name="Genome Announc.">
        <title>Draft genome sequence of the grapevine dieback fungus Eutypa lata UCR-EL1.</title>
        <authorList>
            <person name="Blanco-Ulate B."/>
            <person name="Rolshausen P.E."/>
            <person name="Cantu D."/>
        </authorList>
    </citation>
    <scope>NUCLEOTIDE SEQUENCE [LARGE SCALE GENOMIC DNA]</scope>
    <source>
        <strain evidence="15">UCR-EL1</strain>
    </source>
</reference>
<dbReference type="HOGENOM" id="CLU_025113_4_0_1"/>
<evidence type="ECO:0000256" key="8">
    <source>
        <dbReference type="ARBA" id="ARBA00022917"/>
    </source>
</evidence>
<keyword evidence="8" id="KW-0648">Protein biosynthesis</keyword>
<evidence type="ECO:0000256" key="7">
    <source>
        <dbReference type="ARBA" id="ARBA00022840"/>
    </source>
</evidence>
<dbReference type="CDD" id="cd00859">
    <property type="entry name" value="HisRS_anticodon"/>
    <property type="match status" value="1"/>
</dbReference>
<keyword evidence="5" id="KW-0436">Ligase</keyword>
<feature type="binding site" evidence="12">
    <location>
        <position position="285"/>
    </location>
    <ligand>
        <name>L-histidine</name>
        <dbReference type="ChEBI" id="CHEBI:57595"/>
    </ligand>
</feature>
<sequence length="486" mass="54118">MATNDASRQGTELKTPKGTRDWAGQELLLRDYILQTISDVFKRHGGIPLDTPVFELRHILGGKYGEDSRLIYDLDDQGGELSSLRYDLTVPFARWLAMNRNVKHIRRYQIAKVYRRDQPAIARGRLREFYQCDFDIAGVYDPMIPDAEILRVVVEAFKALELEDITIKLNHRLILNGLFAVAGVPVEKTRLISSAVDKLDKATWADVKKEMVEKGISDEVADRIGEYVRRSGEMREMIKLLKSDSGLCEENDNIKAGLDDMELLVSYLDAMGIVDKVSFDLSLARGLDYYSGLIYEVVIPTTAATITSTSQQKKQPIQVGSIAAGGRYDNLVGMYGKHPIPCVGLSFGVDRIFTILDARRNKENSSDSNGLINETDVYIIAAGGPGDGGFLLERMAVARQLWDAGIRTEFSAKVKPKLPPQFKAAKRVPLSIILGRDELAAGKVTLKDARAANKEAAQKDRGQLVSRENLVEEVRKLLATITLEQK</sequence>
<dbReference type="InterPro" id="IPR015807">
    <property type="entry name" value="His-tRNA-ligase"/>
</dbReference>
<gene>
    <name evidence="14" type="ORF">UCREL1_4084</name>
</gene>
<dbReference type="PANTHER" id="PTHR11476">
    <property type="entry name" value="HISTIDYL-TRNA SYNTHETASE"/>
    <property type="match status" value="1"/>
</dbReference>
<evidence type="ECO:0000256" key="4">
    <source>
        <dbReference type="ARBA" id="ARBA00022490"/>
    </source>
</evidence>
<evidence type="ECO:0000256" key="12">
    <source>
        <dbReference type="PIRSR" id="PIRSR001549-1"/>
    </source>
</evidence>
<feature type="binding site" evidence="12">
    <location>
        <position position="115"/>
    </location>
    <ligand>
        <name>L-histidine</name>
        <dbReference type="ChEBI" id="CHEBI:57595"/>
    </ligand>
</feature>
<keyword evidence="15" id="KW-1185">Reference proteome</keyword>
<dbReference type="Gene3D" id="3.40.50.800">
    <property type="entry name" value="Anticodon-binding domain"/>
    <property type="match status" value="1"/>
</dbReference>
<accession>M7SX56</accession>
<evidence type="ECO:0000256" key="11">
    <source>
        <dbReference type="ARBA" id="ARBA00047639"/>
    </source>
</evidence>
<dbReference type="Pfam" id="PF03129">
    <property type="entry name" value="HGTP_anticodon"/>
    <property type="match status" value="1"/>
</dbReference>
<dbReference type="EC" id="6.1.1.21" evidence="3"/>
<keyword evidence="6" id="KW-0547">Nucleotide-binding</keyword>
<keyword evidence="7" id="KW-0067">ATP-binding</keyword>
<dbReference type="NCBIfam" id="TIGR00442">
    <property type="entry name" value="hisS"/>
    <property type="match status" value="1"/>
</dbReference>
<dbReference type="GO" id="GO:0003723">
    <property type="term" value="F:RNA binding"/>
    <property type="evidence" value="ECO:0007669"/>
    <property type="project" value="TreeGrafter"/>
</dbReference>
<dbReference type="KEGG" id="ela:UCREL1_4084"/>
<comment type="catalytic activity">
    <reaction evidence="11">
        <text>tRNA(His) + L-histidine + ATP = L-histidyl-tRNA(His) + AMP + diphosphate + H(+)</text>
        <dbReference type="Rhea" id="RHEA:17313"/>
        <dbReference type="Rhea" id="RHEA-COMP:9665"/>
        <dbReference type="Rhea" id="RHEA-COMP:9689"/>
        <dbReference type="ChEBI" id="CHEBI:15378"/>
        <dbReference type="ChEBI" id="CHEBI:30616"/>
        <dbReference type="ChEBI" id="CHEBI:33019"/>
        <dbReference type="ChEBI" id="CHEBI:57595"/>
        <dbReference type="ChEBI" id="CHEBI:78442"/>
        <dbReference type="ChEBI" id="CHEBI:78527"/>
        <dbReference type="ChEBI" id="CHEBI:456215"/>
        <dbReference type="EC" id="6.1.1.21"/>
    </reaction>
</comment>
<dbReference type="OMA" id="MNYPTVG"/>
<dbReference type="PROSITE" id="PS50862">
    <property type="entry name" value="AA_TRNA_LIGASE_II"/>
    <property type="match status" value="1"/>
</dbReference>
<dbReference type="PIRSF" id="PIRSF001549">
    <property type="entry name" value="His-tRNA_synth"/>
    <property type="match status" value="1"/>
</dbReference>
<dbReference type="Proteomes" id="UP000012174">
    <property type="component" value="Unassembled WGS sequence"/>
</dbReference>
<evidence type="ECO:0000256" key="3">
    <source>
        <dbReference type="ARBA" id="ARBA00012815"/>
    </source>
</evidence>
<dbReference type="FunFam" id="3.40.50.800:FF:000015">
    <property type="entry name" value="Histidyl-tRNA synthetase, mitochondrial"/>
    <property type="match status" value="1"/>
</dbReference>
<dbReference type="InterPro" id="IPR036621">
    <property type="entry name" value="Anticodon-bd_dom_sf"/>
</dbReference>
<dbReference type="FunFam" id="3.30.930.10:FF:000061">
    <property type="entry name" value="Histidine--tRNA ligase, cytoplasmic"/>
    <property type="match status" value="1"/>
</dbReference>
<dbReference type="InterPro" id="IPR041715">
    <property type="entry name" value="HisRS-like_core"/>
</dbReference>
<dbReference type="CDD" id="cd00773">
    <property type="entry name" value="HisRS-like_core"/>
    <property type="match status" value="1"/>
</dbReference>
<protein>
    <recommendedName>
        <fullName evidence="3">histidine--tRNA ligase</fullName>
        <ecNumber evidence="3">6.1.1.21</ecNumber>
    </recommendedName>
    <alternativeName>
        <fullName evidence="10">Histidyl-tRNA synthetase</fullName>
    </alternativeName>
</protein>
<feature type="binding site" evidence="12">
    <location>
        <begin position="87"/>
        <end position="89"/>
    </location>
    <ligand>
        <name>L-histidine</name>
        <dbReference type="ChEBI" id="CHEBI:57595"/>
    </ligand>
</feature>
<evidence type="ECO:0000313" key="14">
    <source>
        <dbReference type="EMBL" id="EMR68907.1"/>
    </source>
</evidence>
<dbReference type="STRING" id="1287681.M7SX56"/>
<evidence type="ECO:0000313" key="15">
    <source>
        <dbReference type="Proteomes" id="UP000012174"/>
    </source>
</evidence>
<dbReference type="GO" id="GO:0004821">
    <property type="term" value="F:histidine-tRNA ligase activity"/>
    <property type="evidence" value="ECO:0007669"/>
    <property type="project" value="UniProtKB-EC"/>
</dbReference>
<dbReference type="eggNOG" id="KOG1936">
    <property type="taxonomic scope" value="Eukaryota"/>
</dbReference>
<comment type="subcellular location">
    <subcellularLocation>
        <location evidence="1">Cytoplasm</location>
    </subcellularLocation>
</comment>
<dbReference type="PANTHER" id="PTHR11476:SF7">
    <property type="entry name" value="HISTIDINE--TRNA LIGASE"/>
    <property type="match status" value="1"/>
</dbReference>
<comment type="similarity">
    <text evidence="2">Belongs to the class-II aminoacyl-tRNA synthetase family.</text>
</comment>
<dbReference type="GO" id="GO:0006427">
    <property type="term" value="P:histidyl-tRNA aminoacylation"/>
    <property type="evidence" value="ECO:0007669"/>
    <property type="project" value="InterPro"/>
</dbReference>
<dbReference type="Gene3D" id="3.30.930.10">
    <property type="entry name" value="Bira Bifunctional Protein, Domain 2"/>
    <property type="match status" value="1"/>
</dbReference>
<feature type="domain" description="Aminoacyl-transfer RNA synthetases class-II family profile" evidence="13">
    <location>
        <begin position="18"/>
        <end position="356"/>
    </location>
</feature>
<evidence type="ECO:0000256" key="2">
    <source>
        <dbReference type="ARBA" id="ARBA00008226"/>
    </source>
</evidence>
<dbReference type="AlphaFoldDB" id="M7SX56"/>
<organism evidence="14 15">
    <name type="scientific">Eutypa lata (strain UCR-EL1)</name>
    <name type="common">Grapevine dieback disease fungus</name>
    <name type="synonym">Eutypa armeniacae</name>
    <dbReference type="NCBI Taxonomy" id="1287681"/>
    <lineage>
        <taxon>Eukaryota</taxon>
        <taxon>Fungi</taxon>
        <taxon>Dikarya</taxon>
        <taxon>Ascomycota</taxon>
        <taxon>Pezizomycotina</taxon>
        <taxon>Sordariomycetes</taxon>
        <taxon>Xylariomycetidae</taxon>
        <taxon>Xylariales</taxon>
        <taxon>Diatrypaceae</taxon>
        <taxon>Eutypa</taxon>
    </lineage>
</organism>
<dbReference type="InterPro" id="IPR033656">
    <property type="entry name" value="HisRS_anticodon"/>
</dbReference>
<dbReference type="SUPFAM" id="SSF52954">
    <property type="entry name" value="Class II aaRS ABD-related"/>
    <property type="match status" value="1"/>
</dbReference>
<feature type="binding site" evidence="12">
    <location>
        <position position="135"/>
    </location>
    <ligand>
        <name>L-histidine</name>
        <dbReference type="ChEBI" id="CHEBI:57595"/>
    </ligand>
</feature>
<dbReference type="GO" id="GO:0005829">
    <property type="term" value="C:cytosol"/>
    <property type="evidence" value="ECO:0007669"/>
    <property type="project" value="TreeGrafter"/>
</dbReference>
<name>M7SX56_EUTLA</name>
<dbReference type="Pfam" id="PF13393">
    <property type="entry name" value="tRNA-synt_His"/>
    <property type="match status" value="1"/>
</dbReference>
<dbReference type="GO" id="GO:0005524">
    <property type="term" value="F:ATP binding"/>
    <property type="evidence" value="ECO:0007669"/>
    <property type="project" value="UniProtKB-KW"/>
</dbReference>
<dbReference type="InterPro" id="IPR006195">
    <property type="entry name" value="aa-tRNA-synth_II"/>
</dbReference>
<keyword evidence="4" id="KW-0963">Cytoplasm</keyword>
<evidence type="ECO:0000256" key="6">
    <source>
        <dbReference type="ARBA" id="ARBA00022741"/>
    </source>
</evidence>
<evidence type="ECO:0000256" key="9">
    <source>
        <dbReference type="ARBA" id="ARBA00023146"/>
    </source>
</evidence>
<feature type="binding site" evidence="12">
    <location>
        <begin position="289"/>
        <end position="290"/>
    </location>
    <ligand>
        <name>L-histidine</name>
        <dbReference type="ChEBI" id="CHEBI:57595"/>
    </ligand>
</feature>
<dbReference type="InterPro" id="IPR004154">
    <property type="entry name" value="Anticodon-bd"/>
</dbReference>
<dbReference type="GO" id="GO:0032543">
    <property type="term" value="P:mitochondrial translation"/>
    <property type="evidence" value="ECO:0007669"/>
    <property type="project" value="TreeGrafter"/>
</dbReference>
<proteinExistence type="inferred from homology"/>